<comment type="subcellular location">
    <subcellularLocation>
        <location evidence="1">Cytoplasm</location>
    </subcellularLocation>
</comment>
<keyword evidence="6" id="KW-0479">Metal-binding</keyword>
<organism evidence="11 12">
    <name type="scientific">Gemmobacter lutimaris</name>
    <dbReference type="NCBI Taxonomy" id="2306023"/>
    <lineage>
        <taxon>Bacteria</taxon>
        <taxon>Pseudomonadati</taxon>
        <taxon>Pseudomonadota</taxon>
        <taxon>Alphaproteobacteria</taxon>
        <taxon>Rhodobacterales</taxon>
        <taxon>Paracoccaceae</taxon>
        <taxon>Gemmobacter</taxon>
    </lineage>
</organism>
<evidence type="ECO:0000313" key="11">
    <source>
        <dbReference type="EMBL" id="RID90944.1"/>
    </source>
</evidence>
<dbReference type="AlphaFoldDB" id="A0A398BMM8"/>
<dbReference type="SUPFAM" id="SSF52540">
    <property type="entry name" value="P-loop containing nucleoside triphosphate hydrolases"/>
    <property type="match status" value="1"/>
</dbReference>
<dbReference type="GO" id="GO:0005524">
    <property type="term" value="F:ATP binding"/>
    <property type="evidence" value="ECO:0007669"/>
    <property type="project" value="UniProtKB-KW"/>
</dbReference>
<accession>A0A398BMM8</accession>
<evidence type="ECO:0000256" key="2">
    <source>
        <dbReference type="ARBA" id="ARBA00007599"/>
    </source>
</evidence>
<dbReference type="GO" id="GO:0016740">
    <property type="term" value="F:transferase activity"/>
    <property type="evidence" value="ECO:0007669"/>
    <property type="project" value="UniProtKB-KW"/>
</dbReference>
<keyword evidence="5" id="KW-0819">tRNA processing</keyword>
<keyword evidence="12" id="KW-1185">Reference proteome</keyword>
<evidence type="ECO:0000256" key="8">
    <source>
        <dbReference type="ARBA" id="ARBA00022840"/>
    </source>
</evidence>
<evidence type="ECO:0000313" key="12">
    <source>
        <dbReference type="Proteomes" id="UP000266649"/>
    </source>
</evidence>
<gene>
    <name evidence="11" type="primary">tsaE</name>
    <name evidence="11" type="ORF">D2N39_15245</name>
</gene>
<keyword evidence="7" id="KW-0547">Nucleotide-binding</keyword>
<evidence type="ECO:0000256" key="3">
    <source>
        <dbReference type="ARBA" id="ARBA00019010"/>
    </source>
</evidence>
<keyword evidence="8" id="KW-0067">ATP-binding</keyword>
<dbReference type="Proteomes" id="UP000266649">
    <property type="component" value="Unassembled WGS sequence"/>
</dbReference>
<dbReference type="RefSeq" id="WP_119135635.1">
    <property type="nucleotide sequence ID" value="NZ_QXXQ01000009.1"/>
</dbReference>
<comment type="caution">
    <text evidence="11">The sequence shown here is derived from an EMBL/GenBank/DDBJ whole genome shotgun (WGS) entry which is preliminary data.</text>
</comment>
<keyword evidence="4" id="KW-0963">Cytoplasm</keyword>
<dbReference type="GO" id="GO:0046872">
    <property type="term" value="F:metal ion binding"/>
    <property type="evidence" value="ECO:0007669"/>
    <property type="project" value="UniProtKB-KW"/>
</dbReference>
<keyword evidence="11" id="KW-0808">Transferase</keyword>
<evidence type="ECO:0000256" key="9">
    <source>
        <dbReference type="ARBA" id="ARBA00022842"/>
    </source>
</evidence>
<name>A0A398BMM8_9RHOB</name>
<protein>
    <recommendedName>
        <fullName evidence="3">tRNA threonylcarbamoyladenosine biosynthesis protein TsaE</fullName>
    </recommendedName>
    <alternativeName>
        <fullName evidence="10">t(6)A37 threonylcarbamoyladenosine biosynthesis protein TsaE</fullName>
    </alternativeName>
</protein>
<dbReference type="InterPro" id="IPR003442">
    <property type="entry name" value="T6A_TsaE"/>
</dbReference>
<evidence type="ECO:0000256" key="4">
    <source>
        <dbReference type="ARBA" id="ARBA00022490"/>
    </source>
</evidence>
<dbReference type="GO" id="GO:0005737">
    <property type="term" value="C:cytoplasm"/>
    <property type="evidence" value="ECO:0007669"/>
    <property type="project" value="UniProtKB-SubCell"/>
</dbReference>
<evidence type="ECO:0000256" key="5">
    <source>
        <dbReference type="ARBA" id="ARBA00022694"/>
    </source>
</evidence>
<evidence type="ECO:0000256" key="10">
    <source>
        <dbReference type="ARBA" id="ARBA00032441"/>
    </source>
</evidence>
<dbReference type="EMBL" id="QXXQ01000009">
    <property type="protein sequence ID" value="RID90944.1"/>
    <property type="molecule type" value="Genomic_DNA"/>
</dbReference>
<proteinExistence type="inferred from homology"/>
<dbReference type="PANTHER" id="PTHR33540">
    <property type="entry name" value="TRNA THREONYLCARBAMOYLADENOSINE BIOSYNTHESIS PROTEIN TSAE"/>
    <property type="match status" value="1"/>
</dbReference>
<dbReference type="GO" id="GO:0002949">
    <property type="term" value="P:tRNA threonylcarbamoyladenosine modification"/>
    <property type="evidence" value="ECO:0007669"/>
    <property type="project" value="InterPro"/>
</dbReference>
<dbReference type="OrthoDB" id="9800307at2"/>
<dbReference type="Gene3D" id="3.40.50.300">
    <property type="entry name" value="P-loop containing nucleotide triphosphate hydrolases"/>
    <property type="match status" value="1"/>
</dbReference>
<evidence type="ECO:0000256" key="1">
    <source>
        <dbReference type="ARBA" id="ARBA00004496"/>
    </source>
</evidence>
<dbReference type="InterPro" id="IPR027417">
    <property type="entry name" value="P-loop_NTPase"/>
</dbReference>
<dbReference type="NCBIfam" id="TIGR00150">
    <property type="entry name" value="T6A_YjeE"/>
    <property type="match status" value="1"/>
</dbReference>
<comment type="similarity">
    <text evidence="2">Belongs to the TsaE family.</text>
</comment>
<dbReference type="Pfam" id="PF02367">
    <property type="entry name" value="TsaE"/>
    <property type="match status" value="1"/>
</dbReference>
<reference evidence="11 12" key="1">
    <citation type="submission" date="2018-09" db="EMBL/GenBank/DDBJ databases">
        <title>Gemmobacter lutimaris sp. nov., a marine bacterium isolated from tidal flat.</title>
        <authorList>
            <person name="Lee D.W."/>
            <person name="Yoo Y."/>
            <person name="Kim J.-J."/>
            <person name="Kim B.S."/>
        </authorList>
    </citation>
    <scope>NUCLEOTIDE SEQUENCE [LARGE SCALE GENOMIC DNA]</scope>
    <source>
        <strain evidence="11 12">YJ-T1-11</strain>
    </source>
</reference>
<dbReference type="PANTHER" id="PTHR33540:SF2">
    <property type="entry name" value="TRNA THREONYLCARBAMOYLADENOSINE BIOSYNTHESIS PROTEIN TSAE"/>
    <property type="match status" value="1"/>
</dbReference>
<sequence length="157" mass="17088">MTNGAQLTLFLPDDAATNHLARQFAHHAYPGMVLLLEGGIGAGKTHFARAFIRERLGAEIDVPSPTYTLVQTYEDDAGDIWHADLYRLGHPDEVAELGLVSAFETAICLIEWPDRLGNQIPLGAIRITLRPEAEGRNAILDFGPNDELRAEIGATGT</sequence>
<evidence type="ECO:0000256" key="6">
    <source>
        <dbReference type="ARBA" id="ARBA00022723"/>
    </source>
</evidence>
<keyword evidence="9" id="KW-0460">Magnesium</keyword>
<evidence type="ECO:0000256" key="7">
    <source>
        <dbReference type="ARBA" id="ARBA00022741"/>
    </source>
</evidence>